<keyword evidence="3" id="KW-1185">Reference proteome</keyword>
<gene>
    <name evidence="2" type="ORF">SAMN02745704_02348</name>
</gene>
<dbReference type="Gene3D" id="2.20.28.10">
    <property type="match status" value="1"/>
</dbReference>
<evidence type="ECO:0000259" key="1">
    <source>
        <dbReference type="Pfam" id="PF21349"/>
    </source>
</evidence>
<dbReference type="AlphaFoldDB" id="A0A1T4XR04"/>
<accession>A0A1T4XR04</accession>
<dbReference type="RefSeq" id="WP_078717895.1">
    <property type="nucleotide sequence ID" value="NZ_FUYC01000014.1"/>
</dbReference>
<reference evidence="2 3" key="1">
    <citation type="submission" date="2017-02" db="EMBL/GenBank/DDBJ databases">
        <authorList>
            <person name="Peterson S.W."/>
        </authorList>
    </citation>
    <scope>NUCLEOTIDE SEQUENCE [LARGE SCALE GENOMIC DNA]</scope>
    <source>
        <strain evidence="2 3">DSM 16080</strain>
    </source>
</reference>
<dbReference type="SUPFAM" id="SSF57802">
    <property type="entry name" value="Rubredoxin-like"/>
    <property type="match status" value="1"/>
</dbReference>
<evidence type="ECO:0000313" key="2">
    <source>
        <dbReference type="EMBL" id="SKA91515.1"/>
    </source>
</evidence>
<dbReference type="InterPro" id="IPR052753">
    <property type="entry name" value="Rbr2/Nigerythrin"/>
</dbReference>
<organism evidence="2 3">
    <name type="scientific">Paucidesulfovibrio gracilis DSM 16080</name>
    <dbReference type="NCBI Taxonomy" id="1121449"/>
    <lineage>
        <taxon>Bacteria</taxon>
        <taxon>Pseudomonadati</taxon>
        <taxon>Thermodesulfobacteriota</taxon>
        <taxon>Desulfovibrionia</taxon>
        <taxon>Desulfovibrionales</taxon>
        <taxon>Desulfovibrionaceae</taxon>
        <taxon>Paucidesulfovibrio</taxon>
    </lineage>
</organism>
<dbReference type="PANTHER" id="PTHR33746">
    <property type="entry name" value="RUBRERYTHRIN"/>
    <property type="match status" value="1"/>
</dbReference>
<name>A0A1T4XR04_9BACT</name>
<proteinExistence type="predicted"/>
<dbReference type="Gene3D" id="1.20.1260.10">
    <property type="match status" value="1"/>
</dbReference>
<dbReference type="OrthoDB" id="9799749at2"/>
<feature type="domain" description="Rubrerythrin rubredoxin-like" evidence="1">
    <location>
        <begin position="130"/>
        <end position="156"/>
    </location>
</feature>
<dbReference type="Proteomes" id="UP000190027">
    <property type="component" value="Unassembled WGS sequence"/>
</dbReference>
<dbReference type="InterPro" id="IPR009078">
    <property type="entry name" value="Ferritin-like_SF"/>
</dbReference>
<evidence type="ECO:0000313" key="3">
    <source>
        <dbReference type="Proteomes" id="UP000190027"/>
    </source>
</evidence>
<dbReference type="STRING" id="1121449.SAMN02745704_02348"/>
<dbReference type="InterPro" id="IPR012347">
    <property type="entry name" value="Ferritin-like"/>
</dbReference>
<dbReference type="SUPFAM" id="SSF47240">
    <property type="entry name" value="Ferritin-like"/>
    <property type="match status" value="1"/>
</dbReference>
<protein>
    <submittedName>
        <fullName evidence="2">Rubrerythrin</fullName>
    </submittedName>
</protein>
<dbReference type="InterPro" id="IPR048574">
    <property type="entry name" value="RUBY_RBDX"/>
</dbReference>
<sequence length="160" mass="17254">MQGNGIQRLAEAFINESASAARCEVAALRARAEGRPQAARLLNALAVAQKVHADKALMILRGKLGDTDANLDELLEGLDQSATHYQEALTCLECATGPANGFLDQFRRTARNHAGLVRQVDERAPSAYQVCTVCGFVARENAPERCPVCDAVPERFACVD</sequence>
<dbReference type="Pfam" id="PF21349">
    <property type="entry name" value="RUBY_RBDX"/>
    <property type="match status" value="1"/>
</dbReference>
<dbReference type="EMBL" id="FUYC01000014">
    <property type="protein sequence ID" value="SKA91515.1"/>
    <property type="molecule type" value="Genomic_DNA"/>
</dbReference>
<dbReference type="PANTHER" id="PTHR33746:SF4">
    <property type="entry name" value="RUBRERYTHRIN"/>
    <property type="match status" value="1"/>
</dbReference>